<dbReference type="RefSeq" id="WP_338786286.1">
    <property type="nucleotide sequence ID" value="NZ_CP147403.1"/>
</dbReference>
<dbReference type="Pfam" id="PF01420">
    <property type="entry name" value="Methylase_S"/>
    <property type="match status" value="2"/>
</dbReference>
<keyword evidence="8" id="KW-1185">Reference proteome</keyword>
<accession>A0ABZ2MP03</accession>
<evidence type="ECO:0000313" key="8">
    <source>
        <dbReference type="Proteomes" id="UP001368328"/>
    </source>
</evidence>
<dbReference type="GO" id="GO:0004519">
    <property type="term" value="F:endonuclease activity"/>
    <property type="evidence" value="ECO:0007669"/>
    <property type="project" value="UniProtKB-KW"/>
</dbReference>
<comment type="similarity">
    <text evidence="1">Belongs to the type-I restriction system S methylase family.</text>
</comment>
<dbReference type="InterPro" id="IPR051212">
    <property type="entry name" value="Type-I_RE_S_subunit"/>
</dbReference>
<evidence type="ECO:0000256" key="3">
    <source>
        <dbReference type="ARBA" id="ARBA00023125"/>
    </source>
</evidence>
<evidence type="ECO:0000256" key="2">
    <source>
        <dbReference type="ARBA" id="ARBA00022747"/>
    </source>
</evidence>
<dbReference type="Proteomes" id="UP001368328">
    <property type="component" value="Chromosome"/>
</dbReference>
<feature type="coiled-coil region" evidence="5">
    <location>
        <begin position="403"/>
        <end position="437"/>
    </location>
</feature>
<keyword evidence="7" id="KW-0540">Nuclease</keyword>
<dbReference type="InterPro" id="IPR044946">
    <property type="entry name" value="Restrct_endonuc_typeI_TRD_sf"/>
</dbReference>
<reference evidence="7 8" key="1">
    <citation type="submission" date="2024-02" db="EMBL/GenBank/DDBJ databases">
        <title>Seven novel Bacillus-like species.</title>
        <authorList>
            <person name="Liu G."/>
        </authorList>
    </citation>
    <scope>NUCLEOTIDE SEQUENCE [LARGE SCALE GENOMIC DNA]</scope>
    <source>
        <strain evidence="7 8">FJAT-53654</strain>
    </source>
</reference>
<organism evidence="7 8">
    <name type="scientific">Metabacillus rhizosphaerae</name>
    <dbReference type="NCBI Taxonomy" id="3117747"/>
    <lineage>
        <taxon>Bacteria</taxon>
        <taxon>Bacillati</taxon>
        <taxon>Bacillota</taxon>
        <taxon>Bacilli</taxon>
        <taxon>Bacillales</taxon>
        <taxon>Bacillaceae</taxon>
        <taxon>Metabacillus</taxon>
    </lineage>
</organism>
<protein>
    <submittedName>
        <fullName evidence="7">Restriction endonuclease subunit S</fullName>
    </submittedName>
</protein>
<keyword evidence="2" id="KW-0680">Restriction system</keyword>
<keyword evidence="7" id="KW-0378">Hydrolase</keyword>
<feature type="domain" description="Type I restriction modification DNA specificity" evidence="6">
    <location>
        <begin position="250"/>
        <end position="425"/>
    </location>
</feature>
<evidence type="ECO:0000256" key="1">
    <source>
        <dbReference type="ARBA" id="ARBA00010923"/>
    </source>
</evidence>
<feature type="domain" description="Type I restriction modification DNA specificity" evidence="6">
    <location>
        <begin position="28"/>
        <end position="200"/>
    </location>
</feature>
<keyword evidence="5" id="KW-0175">Coiled coil</keyword>
<sequence length="473" mass="54526">MSKKKVHTLNELLEKVLVPEDEQPYDIPENWVYVRLGKVVEFQGGSQPPKSVFKDEQLDGYIRLIQIRDFKSDKFKTYIPKELAKRTFEENDVMIGRYGPPVFQILRGLSGAYNVALMKATPIKCLMDNDYLYYLLQVPFIQNPVIKESHRTAGQTGIRKELIEDFVIGLPPMKEQKRISEKIKRFLSKIEEAKQLIEEAKETFELRRAAILDKAFRGVLGTNDSKEESVIKVLGTDKINNDVNEPFEIPENWVWTKLEDISEYIQRGKSPKYVELSNVKVVSQKCVQWSGFDINPARFIDEETIKNYTKERLLRKNDILWNSTGTGTIGRVAIINELEGIVVADSHVTIVRSDNIMNSRLLFRWLSGPYIQNKLKNAWSGSTNQVELNLTTVKQQLVPLPPLNEQERIVEKVDYVLSKLEEEQKLTQTTFDNLEAMRESILSKAFRGELGTNDPSEENAIELLKEVLEEQLK</sequence>
<evidence type="ECO:0000259" key="6">
    <source>
        <dbReference type="Pfam" id="PF01420"/>
    </source>
</evidence>
<dbReference type="SUPFAM" id="SSF116734">
    <property type="entry name" value="DNA methylase specificity domain"/>
    <property type="match status" value="2"/>
</dbReference>
<evidence type="ECO:0000313" key="7">
    <source>
        <dbReference type="EMBL" id="WXB87014.1"/>
    </source>
</evidence>
<dbReference type="InterPro" id="IPR000055">
    <property type="entry name" value="Restrct_endonuc_typeI_TRD"/>
</dbReference>
<proteinExistence type="inferred from homology"/>
<dbReference type="EMBL" id="CP147403">
    <property type="protein sequence ID" value="WXB87014.1"/>
    <property type="molecule type" value="Genomic_DNA"/>
</dbReference>
<keyword evidence="3" id="KW-0238">DNA-binding</keyword>
<name>A0ABZ2MP03_9BACI</name>
<evidence type="ECO:0000256" key="5">
    <source>
        <dbReference type="SAM" id="Coils"/>
    </source>
</evidence>
<dbReference type="Gene3D" id="3.90.220.20">
    <property type="entry name" value="DNA methylase specificity domains"/>
    <property type="match status" value="2"/>
</dbReference>
<gene>
    <name evidence="7" type="ORF">WCV66_17390</name>
</gene>
<dbReference type="PANTHER" id="PTHR43140">
    <property type="entry name" value="TYPE-1 RESTRICTION ENZYME ECOKI SPECIFICITY PROTEIN"/>
    <property type="match status" value="1"/>
</dbReference>
<keyword evidence="7" id="KW-0255">Endonuclease</keyword>
<comment type="subunit">
    <text evidence="4">The methyltransferase is composed of M and S polypeptides.</text>
</comment>
<dbReference type="PANTHER" id="PTHR43140:SF1">
    <property type="entry name" value="TYPE I RESTRICTION ENZYME ECOKI SPECIFICITY SUBUNIT"/>
    <property type="match status" value="1"/>
</dbReference>
<dbReference type="CDD" id="cd17263">
    <property type="entry name" value="RMtype1_S_AbaB8300I-TRD1-CR1_like"/>
    <property type="match status" value="1"/>
</dbReference>
<evidence type="ECO:0000256" key="4">
    <source>
        <dbReference type="ARBA" id="ARBA00038652"/>
    </source>
</evidence>
<feature type="coiled-coil region" evidence="5">
    <location>
        <begin position="176"/>
        <end position="210"/>
    </location>
</feature>